<evidence type="ECO:0000313" key="1">
    <source>
        <dbReference type="EMBL" id="KFB99143.1"/>
    </source>
</evidence>
<proteinExistence type="predicted"/>
<organism evidence="1 2">
    <name type="scientific">Trabulsiella guamensis ATCC 49490</name>
    <dbReference type="NCBI Taxonomy" id="1005994"/>
    <lineage>
        <taxon>Bacteria</taxon>
        <taxon>Pseudomonadati</taxon>
        <taxon>Pseudomonadota</taxon>
        <taxon>Gammaproteobacteria</taxon>
        <taxon>Enterobacterales</taxon>
        <taxon>Enterobacteriaceae</taxon>
        <taxon>Trabulsiella</taxon>
    </lineage>
</organism>
<accession>A0A084ZNU9</accession>
<reference evidence="2" key="1">
    <citation type="submission" date="2014-05" db="EMBL/GenBank/DDBJ databases">
        <title>ATOL: Assembling a taxonomically balanced genome-scale reconstruction of the evolutionary history of the Enterobacteriaceae.</title>
        <authorList>
            <person name="Plunkett G. III"/>
            <person name="Neeno-Eckwall E.C."/>
            <person name="Glasner J.D."/>
            <person name="Perna N.T."/>
        </authorList>
    </citation>
    <scope>NUCLEOTIDE SEQUENCE [LARGE SCALE GENOMIC DNA]</scope>
    <source>
        <strain evidence="2">ATCC 49490</strain>
    </source>
</reference>
<comment type="caution">
    <text evidence="1">The sequence shown here is derived from an EMBL/GenBank/DDBJ whole genome shotgun (WGS) entry which is preliminary data.</text>
</comment>
<keyword evidence="2" id="KW-1185">Reference proteome</keyword>
<name>A0A084ZNU9_9ENTR</name>
<evidence type="ECO:0000313" key="2">
    <source>
        <dbReference type="Proteomes" id="UP000028630"/>
    </source>
</evidence>
<protein>
    <submittedName>
        <fullName evidence="1">Uncharacterized protein</fullName>
    </submittedName>
</protein>
<dbReference type="EMBL" id="JMTB01000117">
    <property type="protein sequence ID" value="KFB99143.1"/>
    <property type="molecule type" value="Genomic_DNA"/>
</dbReference>
<feature type="non-terminal residue" evidence="1">
    <location>
        <position position="49"/>
    </location>
</feature>
<dbReference type="AlphaFoldDB" id="A0A084ZNU9"/>
<sequence length="49" mass="5496">MSHEVRAELLASRGLVETSSGLITLPQEPSRIAADDLERQRLWSCWESA</sequence>
<dbReference type="Proteomes" id="UP000028630">
    <property type="component" value="Unassembled WGS sequence"/>
</dbReference>
<gene>
    <name evidence="1" type="ORF">GTGU_04143</name>
</gene>